<dbReference type="InterPro" id="IPR013785">
    <property type="entry name" value="Aldolase_TIM"/>
</dbReference>
<proteinExistence type="inferred from homology"/>
<dbReference type="RefSeq" id="WP_204892813.1">
    <property type="nucleotide sequence ID" value="NZ_JBHUFW010000012.1"/>
</dbReference>
<evidence type="ECO:0000313" key="8">
    <source>
        <dbReference type="EMBL" id="MFD1864410.1"/>
    </source>
</evidence>
<dbReference type="PANTHER" id="PTHR42747">
    <property type="entry name" value="NITRONATE MONOOXYGENASE-RELATED"/>
    <property type="match status" value="1"/>
</dbReference>
<protein>
    <recommendedName>
        <fullName evidence="3">Probable nitronate monooxygenase</fullName>
    </recommendedName>
</protein>
<evidence type="ECO:0000313" key="9">
    <source>
        <dbReference type="Proteomes" id="UP001597273"/>
    </source>
</evidence>
<gene>
    <name evidence="8" type="ORF">ACFSDB_16020</name>
</gene>
<dbReference type="EMBL" id="JBHUFW010000012">
    <property type="protein sequence ID" value="MFD1864410.1"/>
    <property type="molecule type" value="Genomic_DNA"/>
</dbReference>
<keyword evidence="4" id="KW-0285">Flavoprotein</keyword>
<dbReference type="Proteomes" id="UP001597273">
    <property type="component" value="Unassembled WGS sequence"/>
</dbReference>
<keyword evidence="7" id="KW-0503">Monooxygenase</keyword>
<evidence type="ECO:0000256" key="1">
    <source>
        <dbReference type="ARBA" id="ARBA00003535"/>
    </source>
</evidence>
<keyword evidence="6 8" id="KW-0560">Oxidoreductase</keyword>
<dbReference type="GO" id="GO:0016491">
    <property type="term" value="F:oxidoreductase activity"/>
    <property type="evidence" value="ECO:0007669"/>
    <property type="project" value="UniProtKB-KW"/>
</dbReference>
<comment type="caution">
    <text evidence="8">The sequence shown here is derived from an EMBL/GenBank/DDBJ whole genome shotgun (WGS) entry which is preliminary data.</text>
</comment>
<evidence type="ECO:0000256" key="7">
    <source>
        <dbReference type="ARBA" id="ARBA00023033"/>
    </source>
</evidence>
<keyword evidence="5" id="KW-0288">FMN</keyword>
<comment type="function">
    <text evidence="1">Nitronate monooxygenase that uses molecular oxygen to catalyze the oxidative denitrification of alkyl nitronates. Acts on propionate 3-nitronate (P3N), the presumed physiological substrate. Probably functions in the detoxification of P3N, a metabolic poison produced by plants and fungi as a defense mechanism.</text>
</comment>
<evidence type="ECO:0000256" key="3">
    <source>
        <dbReference type="ARBA" id="ARBA00013457"/>
    </source>
</evidence>
<dbReference type="Pfam" id="PF03060">
    <property type="entry name" value="NMO"/>
    <property type="match status" value="1"/>
</dbReference>
<evidence type="ECO:0000256" key="2">
    <source>
        <dbReference type="ARBA" id="ARBA00009881"/>
    </source>
</evidence>
<dbReference type="CDD" id="cd04730">
    <property type="entry name" value="NPD_like"/>
    <property type="match status" value="1"/>
</dbReference>
<accession>A0ABW4QM35</accession>
<dbReference type="SUPFAM" id="SSF51412">
    <property type="entry name" value="Inosine monophosphate dehydrogenase (IMPDH)"/>
    <property type="match status" value="1"/>
</dbReference>
<dbReference type="PANTHER" id="PTHR42747:SF4">
    <property type="entry name" value="BLR1330 PROTEIN"/>
    <property type="match status" value="1"/>
</dbReference>
<dbReference type="InterPro" id="IPR004136">
    <property type="entry name" value="NMO"/>
</dbReference>
<name>A0ABW4QM35_9BACL</name>
<keyword evidence="9" id="KW-1185">Reference proteome</keyword>
<evidence type="ECO:0000256" key="5">
    <source>
        <dbReference type="ARBA" id="ARBA00022643"/>
    </source>
</evidence>
<evidence type="ECO:0000256" key="4">
    <source>
        <dbReference type="ARBA" id="ARBA00022630"/>
    </source>
</evidence>
<organism evidence="8 9">
    <name type="scientific">Planococcus chinensis</name>
    <dbReference type="NCBI Taxonomy" id="272917"/>
    <lineage>
        <taxon>Bacteria</taxon>
        <taxon>Bacillati</taxon>
        <taxon>Bacillota</taxon>
        <taxon>Bacilli</taxon>
        <taxon>Bacillales</taxon>
        <taxon>Caryophanaceae</taxon>
        <taxon>Planococcus</taxon>
    </lineage>
</organism>
<comment type="similarity">
    <text evidence="2">Belongs to the nitronate monooxygenase family. NMO class I subfamily.</text>
</comment>
<evidence type="ECO:0000256" key="6">
    <source>
        <dbReference type="ARBA" id="ARBA00023002"/>
    </source>
</evidence>
<sequence length="300" mass="31959">MLKLPLIVSPMFLVSTPELVIESGKAGVIGSFPLLNARPAETCAEWLQEIKAALGDIPWAVNFISHKGSNKRYGEDVELIRQYEPPIVITSLGSPAAILEIVHAYGGLVYSDVANVRHAKKAAESGVDGLILVCAGAGGHGGTLNPFAFIAAVKKFYDGTLILSGALSTGADIAAARLMGADYAYMGTRFLAAEESSAPEEYKQMVIDSTVEDVLYTDSFSGVPVNVLVPSLIRQGIDPAGLKPKSEVDLSHLVNAKAWRDIWSAGHGVTTVTKRETTKEIVDTLVAEYESSLAELNSKK</sequence>
<dbReference type="Gene3D" id="3.20.20.70">
    <property type="entry name" value="Aldolase class I"/>
    <property type="match status" value="1"/>
</dbReference>
<reference evidence="9" key="1">
    <citation type="journal article" date="2019" name="Int. J. Syst. Evol. Microbiol.">
        <title>The Global Catalogue of Microorganisms (GCM) 10K type strain sequencing project: providing services to taxonomists for standard genome sequencing and annotation.</title>
        <authorList>
            <consortium name="The Broad Institute Genomics Platform"/>
            <consortium name="The Broad Institute Genome Sequencing Center for Infectious Disease"/>
            <person name="Wu L."/>
            <person name="Ma J."/>
        </authorList>
    </citation>
    <scope>NUCLEOTIDE SEQUENCE [LARGE SCALE GENOMIC DNA]</scope>
    <source>
        <strain evidence="9">CGMCC 1.15475</strain>
    </source>
</reference>